<dbReference type="RefSeq" id="WP_068908127.1">
    <property type="nucleotide sequence ID" value="NZ_LXEW01000019.1"/>
</dbReference>
<keyword evidence="2" id="KW-1185">Reference proteome</keyword>
<sequence length="136" mass="15173">MSKMNKAIQSVVDLHILIENVFTGSNGEESLKPLLSSFSDDFKMVTIQGNRIGLAEVTALFSQNVGKKPLLKITMHNITPLFESEDLCWIQYQEQQQTEGADTLRTSVAGIKVENEECIWVYLHETPALINALSCS</sequence>
<evidence type="ECO:0000313" key="2">
    <source>
        <dbReference type="Proteomes" id="UP000078224"/>
    </source>
</evidence>
<dbReference type="PATRIC" id="fig|1354272.4.peg.1351"/>
<reference evidence="1 2" key="1">
    <citation type="submission" date="2016-04" db="EMBL/GenBank/DDBJ databases">
        <title>ATOL: Assembling a taxonomically balanced genome-scale reconstruction of the evolutionary history of the Enterobacteriaceae.</title>
        <authorList>
            <person name="Plunkett G.III."/>
            <person name="Neeno-Eckwall E.C."/>
            <person name="Glasner J.D."/>
            <person name="Perna N.T."/>
        </authorList>
    </citation>
    <scope>NUCLEOTIDE SEQUENCE [LARGE SCALE GENOMIC DNA]</scope>
    <source>
        <strain evidence="1 2">ATCC 35613</strain>
    </source>
</reference>
<protein>
    <submittedName>
        <fullName evidence="1">Putative cytoplasmic protein</fullName>
    </submittedName>
</protein>
<dbReference type="EMBL" id="LXEW01000019">
    <property type="protein sequence ID" value="OAT52892.1"/>
    <property type="molecule type" value="Genomic_DNA"/>
</dbReference>
<dbReference type="InterPro" id="IPR032710">
    <property type="entry name" value="NTF2-like_dom_sf"/>
</dbReference>
<proteinExistence type="predicted"/>
<dbReference type="SUPFAM" id="SSF54427">
    <property type="entry name" value="NTF2-like"/>
    <property type="match status" value="1"/>
</dbReference>
<dbReference type="OrthoDB" id="8912060at2"/>
<dbReference type="Proteomes" id="UP000078224">
    <property type="component" value="Unassembled WGS sequence"/>
</dbReference>
<dbReference type="AlphaFoldDB" id="A0A1B7JYC5"/>
<comment type="caution">
    <text evidence="1">The sequence shown here is derived from an EMBL/GenBank/DDBJ whole genome shotgun (WGS) entry which is preliminary data.</text>
</comment>
<name>A0A1B7JYC5_9GAMM</name>
<dbReference type="Gene3D" id="3.10.450.50">
    <property type="match status" value="1"/>
</dbReference>
<organism evidence="1 2">
    <name type="scientific">Providencia heimbachae ATCC 35613</name>
    <dbReference type="NCBI Taxonomy" id="1354272"/>
    <lineage>
        <taxon>Bacteria</taxon>
        <taxon>Pseudomonadati</taxon>
        <taxon>Pseudomonadota</taxon>
        <taxon>Gammaproteobacteria</taxon>
        <taxon>Enterobacterales</taxon>
        <taxon>Morganellaceae</taxon>
        <taxon>Providencia</taxon>
    </lineage>
</organism>
<gene>
    <name evidence="1" type="ORF">M998_1334</name>
</gene>
<accession>A0A1B7JYC5</accession>
<evidence type="ECO:0000313" key="1">
    <source>
        <dbReference type="EMBL" id="OAT52892.1"/>
    </source>
</evidence>